<dbReference type="GO" id="GO:0005730">
    <property type="term" value="C:nucleolus"/>
    <property type="evidence" value="ECO:0007669"/>
    <property type="project" value="UniProtKB-SubCell"/>
</dbReference>
<name>A0AAX4PLP7_9CHLO</name>
<sequence length="561" mass="61726">MASSTFGDYEKVRVNPLPSRPSQTRPEARWWRELEQPHLSHELGPVTSCEYQPGGAASAMAKRDLLVTCSTRLLLVDFYTQRVKKQFTRFSSTAYSGTFRSDGRVVAAGSDTGVVQLFSADKSRDVLRQMHHSRNGKPVQCVRFAGGGDNTHLFSAGDDAIVRHWDITLGEETSSYAGHTDYCRAVSCSRSDPNVFLTGGYDHRCLLWDARQRDPVRSWVHAPDAPVEDVLLLPSGAMAVTCGAAKCRLWDVLSGKLLASLDNHQKTVTSVRHVVLEDARREAEAEGEGGARSWRAGPRLLTGSVDGHVKVYELDTFELVHATKYPSPVLSFDCTPGATQLAVGMASGMLAVRSRPRKRRQDHPASAAAGAEGGNGGRQRWRSMLTASSYRYFLRGQNHKLTEEQLGDVTIAVAPKQKRANLKPFDKAMKKFRFREALDQSLQTRDPGVVLAVLEQLCAQGGDGQALQAALSQRTASGLQPIMKILCKYVADPRTMKVSVPIAHAVFDLYSQVVGISNEFDTKVMQLHERVQSEVKAQEELAKLQGLLEPLLHAQYAQSGL</sequence>
<keyword evidence="2" id="KW-0698">rRNA processing</keyword>
<evidence type="ECO:0000256" key="2">
    <source>
        <dbReference type="ARBA" id="ARBA00022552"/>
    </source>
</evidence>
<gene>
    <name evidence="9" type="ORF">HKI87_19g89020</name>
</gene>
<evidence type="ECO:0000256" key="5">
    <source>
        <dbReference type="ARBA" id="ARBA00023242"/>
    </source>
</evidence>
<dbReference type="PANTHER" id="PTHR19924">
    <property type="entry name" value="UTP15 U3 SMALL NUCLEOLAR RNA-ASSOCIATED PROTEIN 15 FAMILY MEMBER"/>
    <property type="match status" value="1"/>
</dbReference>
<dbReference type="GO" id="GO:0045943">
    <property type="term" value="P:positive regulation of transcription by RNA polymerase I"/>
    <property type="evidence" value="ECO:0007669"/>
    <property type="project" value="TreeGrafter"/>
</dbReference>
<dbReference type="Pfam" id="PF00400">
    <property type="entry name" value="WD40"/>
    <property type="match status" value="2"/>
</dbReference>
<feature type="region of interest" description="Disordered" evidence="7">
    <location>
        <begin position="1"/>
        <end position="26"/>
    </location>
</feature>
<dbReference type="Pfam" id="PF09384">
    <property type="entry name" value="UTP15_C"/>
    <property type="match status" value="1"/>
</dbReference>
<dbReference type="PROSITE" id="PS50082">
    <property type="entry name" value="WD_REPEATS_2"/>
    <property type="match status" value="1"/>
</dbReference>
<dbReference type="Proteomes" id="UP001472866">
    <property type="component" value="Chromosome 19"/>
</dbReference>
<dbReference type="InterPro" id="IPR018983">
    <property type="entry name" value="U3_snoRNA-assocProt_15_C"/>
</dbReference>
<reference evidence="9 10" key="1">
    <citation type="submission" date="2024-03" db="EMBL/GenBank/DDBJ databases">
        <title>Complete genome sequence of the green alga Chloropicon roscoffensis RCC1871.</title>
        <authorList>
            <person name="Lemieux C."/>
            <person name="Pombert J.-F."/>
            <person name="Otis C."/>
            <person name="Turmel M."/>
        </authorList>
    </citation>
    <scope>NUCLEOTIDE SEQUENCE [LARGE SCALE GENOMIC DNA]</scope>
    <source>
        <strain evidence="9 10">RCC1871</strain>
    </source>
</reference>
<dbReference type="EMBL" id="CP151519">
    <property type="protein sequence ID" value="WZN67327.1"/>
    <property type="molecule type" value="Genomic_DNA"/>
</dbReference>
<comment type="subcellular location">
    <subcellularLocation>
        <location evidence="1">Nucleus</location>
        <location evidence="1">Nucleolus</location>
    </subcellularLocation>
</comment>
<proteinExistence type="predicted"/>
<evidence type="ECO:0000313" key="10">
    <source>
        <dbReference type="Proteomes" id="UP001472866"/>
    </source>
</evidence>
<dbReference type="Gene3D" id="2.130.10.10">
    <property type="entry name" value="YVTN repeat-like/Quinoprotein amine dehydrogenase"/>
    <property type="match status" value="2"/>
</dbReference>
<dbReference type="InterPro" id="IPR036322">
    <property type="entry name" value="WD40_repeat_dom_sf"/>
</dbReference>
<dbReference type="GO" id="GO:0006364">
    <property type="term" value="P:rRNA processing"/>
    <property type="evidence" value="ECO:0007669"/>
    <property type="project" value="UniProtKB-KW"/>
</dbReference>
<evidence type="ECO:0000256" key="7">
    <source>
        <dbReference type="SAM" id="MobiDB-lite"/>
    </source>
</evidence>
<keyword evidence="3 6" id="KW-0853">WD repeat</keyword>
<accession>A0AAX4PLP7</accession>
<feature type="repeat" description="WD" evidence="6">
    <location>
        <begin position="176"/>
        <end position="218"/>
    </location>
</feature>
<dbReference type="InterPro" id="IPR015943">
    <property type="entry name" value="WD40/YVTN_repeat-like_dom_sf"/>
</dbReference>
<keyword evidence="5" id="KW-0539">Nucleus</keyword>
<evidence type="ECO:0000256" key="6">
    <source>
        <dbReference type="PROSITE-ProRule" id="PRU00221"/>
    </source>
</evidence>
<feature type="domain" description="U3 small nucleolar RNA-associated protein 15 C-terminal" evidence="8">
    <location>
        <begin position="410"/>
        <end position="551"/>
    </location>
</feature>
<organism evidence="9 10">
    <name type="scientific">Chloropicon roscoffensis</name>
    <dbReference type="NCBI Taxonomy" id="1461544"/>
    <lineage>
        <taxon>Eukaryota</taxon>
        <taxon>Viridiplantae</taxon>
        <taxon>Chlorophyta</taxon>
        <taxon>Chloropicophyceae</taxon>
        <taxon>Chloropicales</taxon>
        <taxon>Chloropicaceae</taxon>
        <taxon>Chloropicon</taxon>
    </lineage>
</organism>
<evidence type="ECO:0000256" key="4">
    <source>
        <dbReference type="ARBA" id="ARBA00022737"/>
    </source>
</evidence>
<keyword evidence="4" id="KW-0677">Repeat</keyword>
<dbReference type="AlphaFoldDB" id="A0AAX4PLP7"/>
<evidence type="ECO:0000313" key="9">
    <source>
        <dbReference type="EMBL" id="WZN67327.1"/>
    </source>
</evidence>
<feature type="region of interest" description="Disordered" evidence="7">
    <location>
        <begin position="353"/>
        <end position="380"/>
    </location>
</feature>
<protein>
    <submittedName>
        <fullName evidence="9">U3 small nucleolar RNA-associated protein Utp15</fullName>
    </submittedName>
</protein>
<dbReference type="SUPFAM" id="SSF50978">
    <property type="entry name" value="WD40 repeat-like"/>
    <property type="match status" value="1"/>
</dbReference>
<evidence type="ECO:0000256" key="1">
    <source>
        <dbReference type="ARBA" id="ARBA00004604"/>
    </source>
</evidence>
<keyword evidence="10" id="KW-1185">Reference proteome</keyword>
<dbReference type="PANTHER" id="PTHR19924:SF26">
    <property type="entry name" value="U3 SMALL NUCLEOLAR RNA-ASSOCIATED PROTEIN 15 HOMOLOG"/>
    <property type="match status" value="1"/>
</dbReference>
<dbReference type="SMART" id="SM00320">
    <property type="entry name" value="WD40"/>
    <property type="match status" value="6"/>
</dbReference>
<dbReference type="InterPro" id="IPR001680">
    <property type="entry name" value="WD40_rpt"/>
</dbReference>
<evidence type="ECO:0000256" key="3">
    <source>
        <dbReference type="ARBA" id="ARBA00022574"/>
    </source>
</evidence>
<evidence type="ECO:0000259" key="8">
    <source>
        <dbReference type="Pfam" id="PF09384"/>
    </source>
</evidence>